<feature type="domain" description="G-protein coupled receptors family 1 profile" evidence="11">
    <location>
        <begin position="104"/>
        <end position="176"/>
    </location>
</feature>
<keyword evidence="5" id="KW-0297">G-protein coupled receptor</keyword>
<keyword evidence="4 10" id="KW-1133">Transmembrane helix</keyword>
<keyword evidence="3 10" id="KW-0812">Transmembrane</keyword>
<evidence type="ECO:0000256" key="10">
    <source>
        <dbReference type="SAM" id="Phobius"/>
    </source>
</evidence>
<evidence type="ECO:0000256" key="2">
    <source>
        <dbReference type="ARBA" id="ARBA00022475"/>
    </source>
</evidence>
<keyword evidence="8" id="KW-0807">Transducer</keyword>
<sequence length="211" mass="23744">MISGKMQMENSTLSGSVQLRNDLPTFDTYTVLIELSDEGIRPSVRLSRSCSSQQETGSRHGFRSNSNPQQTPKLSPHGSSKGGASPMKNGRLSKTSHSDSANDRKSDKEKKKNDRKQESKAAKTLSAILAAFIVTWTPYNVIVCYEAFFPNSVPNYIFTASYFLCYINSTINPLCYALCNARFRHTYRRILKCKFGAERPNVFTSAYVRRQ</sequence>
<feature type="transmembrane region" description="Helical" evidence="10">
    <location>
        <begin position="125"/>
        <end position="148"/>
    </location>
</feature>
<protein>
    <submittedName>
        <fullName evidence="12">Muscarinic acetylcholine receptor gar-3</fullName>
    </submittedName>
</protein>
<feature type="region of interest" description="Disordered" evidence="9">
    <location>
        <begin position="42"/>
        <end position="119"/>
    </location>
</feature>
<dbReference type="SUPFAM" id="SSF81321">
    <property type="entry name" value="Family A G protein-coupled receptor-like"/>
    <property type="match status" value="1"/>
</dbReference>
<evidence type="ECO:0000256" key="6">
    <source>
        <dbReference type="ARBA" id="ARBA00023136"/>
    </source>
</evidence>
<dbReference type="AlphaFoldDB" id="A0AAD5RD27"/>
<keyword evidence="13" id="KW-1185">Reference proteome</keyword>
<evidence type="ECO:0000256" key="3">
    <source>
        <dbReference type="ARBA" id="ARBA00022692"/>
    </source>
</evidence>
<organism evidence="12 13">
    <name type="scientific">Parelaphostrongylus tenuis</name>
    <name type="common">Meningeal worm</name>
    <dbReference type="NCBI Taxonomy" id="148309"/>
    <lineage>
        <taxon>Eukaryota</taxon>
        <taxon>Metazoa</taxon>
        <taxon>Ecdysozoa</taxon>
        <taxon>Nematoda</taxon>
        <taxon>Chromadorea</taxon>
        <taxon>Rhabditida</taxon>
        <taxon>Rhabditina</taxon>
        <taxon>Rhabditomorpha</taxon>
        <taxon>Strongyloidea</taxon>
        <taxon>Metastrongylidae</taxon>
        <taxon>Parelaphostrongylus</taxon>
    </lineage>
</organism>
<dbReference type="GO" id="GO:0007197">
    <property type="term" value="P:adenylate cyclase-inhibiting G protein-coupled acetylcholine receptor signaling pathway"/>
    <property type="evidence" value="ECO:0007669"/>
    <property type="project" value="TreeGrafter"/>
</dbReference>
<evidence type="ECO:0000256" key="1">
    <source>
        <dbReference type="ARBA" id="ARBA00004651"/>
    </source>
</evidence>
<dbReference type="EMBL" id="JAHQIW010007397">
    <property type="protein sequence ID" value="KAJ1374102.1"/>
    <property type="molecule type" value="Genomic_DNA"/>
</dbReference>
<dbReference type="PANTHER" id="PTHR24247">
    <property type="entry name" value="5-HYDROXYTRYPTAMINE RECEPTOR"/>
    <property type="match status" value="1"/>
</dbReference>
<keyword evidence="2" id="KW-1003">Cell membrane</keyword>
<dbReference type="GO" id="GO:0016907">
    <property type="term" value="F:G protein-coupled acetylcholine receptor activity"/>
    <property type="evidence" value="ECO:0007669"/>
    <property type="project" value="TreeGrafter"/>
</dbReference>
<name>A0AAD5RD27_PARTN</name>
<dbReference type="InterPro" id="IPR000276">
    <property type="entry name" value="GPCR_Rhodpsn"/>
</dbReference>
<evidence type="ECO:0000313" key="13">
    <source>
        <dbReference type="Proteomes" id="UP001196413"/>
    </source>
</evidence>
<dbReference type="PROSITE" id="PS50262">
    <property type="entry name" value="G_PROTEIN_RECEP_F1_2"/>
    <property type="match status" value="1"/>
</dbReference>
<evidence type="ECO:0000256" key="4">
    <source>
        <dbReference type="ARBA" id="ARBA00022989"/>
    </source>
</evidence>
<feature type="compositionally biased region" description="Polar residues" evidence="9">
    <location>
        <begin position="63"/>
        <end position="73"/>
    </location>
</feature>
<feature type="transmembrane region" description="Helical" evidence="10">
    <location>
        <begin position="160"/>
        <end position="179"/>
    </location>
</feature>
<dbReference type="PRINTS" id="PR00237">
    <property type="entry name" value="GPCRRHODOPSN"/>
</dbReference>
<reference evidence="12" key="1">
    <citation type="submission" date="2021-06" db="EMBL/GenBank/DDBJ databases">
        <title>Parelaphostrongylus tenuis whole genome reference sequence.</title>
        <authorList>
            <person name="Garwood T.J."/>
            <person name="Larsen P.A."/>
            <person name="Fountain-Jones N.M."/>
            <person name="Garbe J.R."/>
            <person name="Macchietto M.G."/>
            <person name="Kania S.A."/>
            <person name="Gerhold R.W."/>
            <person name="Richards J.E."/>
            <person name="Wolf T.M."/>
        </authorList>
    </citation>
    <scope>NUCLEOTIDE SEQUENCE</scope>
    <source>
        <strain evidence="12">MNPRO001-30</strain>
        <tissue evidence="12">Meninges</tissue>
    </source>
</reference>
<dbReference type="GO" id="GO:0005886">
    <property type="term" value="C:plasma membrane"/>
    <property type="evidence" value="ECO:0007669"/>
    <property type="project" value="UniProtKB-SubCell"/>
</dbReference>
<dbReference type="GO" id="GO:0007187">
    <property type="term" value="P:G protein-coupled receptor signaling pathway, coupled to cyclic nucleotide second messenger"/>
    <property type="evidence" value="ECO:0007669"/>
    <property type="project" value="TreeGrafter"/>
</dbReference>
<comment type="subcellular location">
    <subcellularLocation>
        <location evidence="1">Cell membrane</location>
        <topology evidence="1">Multi-pass membrane protein</topology>
    </subcellularLocation>
</comment>
<dbReference type="PANTHER" id="PTHR24247:SF265">
    <property type="entry name" value="MUSCARINIC ACETYLCHOLINE RECEPTOR DM1"/>
    <property type="match status" value="1"/>
</dbReference>
<evidence type="ECO:0000313" key="12">
    <source>
        <dbReference type="EMBL" id="KAJ1374102.1"/>
    </source>
</evidence>
<dbReference type="GO" id="GO:0045202">
    <property type="term" value="C:synapse"/>
    <property type="evidence" value="ECO:0007669"/>
    <property type="project" value="TreeGrafter"/>
</dbReference>
<evidence type="ECO:0000256" key="7">
    <source>
        <dbReference type="ARBA" id="ARBA00023170"/>
    </source>
</evidence>
<dbReference type="GO" id="GO:0030425">
    <property type="term" value="C:dendrite"/>
    <property type="evidence" value="ECO:0007669"/>
    <property type="project" value="TreeGrafter"/>
</dbReference>
<feature type="compositionally biased region" description="Polar residues" evidence="9">
    <location>
        <begin position="46"/>
        <end position="56"/>
    </location>
</feature>
<dbReference type="Pfam" id="PF00001">
    <property type="entry name" value="7tm_1"/>
    <property type="match status" value="1"/>
</dbReference>
<dbReference type="GO" id="GO:0004993">
    <property type="term" value="F:G protein-coupled serotonin receptor activity"/>
    <property type="evidence" value="ECO:0007669"/>
    <property type="project" value="TreeGrafter"/>
</dbReference>
<evidence type="ECO:0000256" key="5">
    <source>
        <dbReference type="ARBA" id="ARBA00023040"/>
    </source>
</evidence>
<gene>
    <name evidence="12" type="primary">GAR3_4</name>
    <name evidence="12" type="ORF">KIN20_036700</name>
</gene>
<comment type="caution">
    <text evidence="12">The sequence shown here is derived from an EMBL/GenBank/DDBJ whole genome shotgun (WGS) entry which is preliminary data.</text>
</comment>
<dbReference type="InterPro" id="IPR017452">
    <property type="entry name" value="GPCR_Rhodpsn_7TM"/>
</dbReference>
<evidence type="ECO:0000256" key="9">
    <source>
        <dbReference type="SAM" id="MobiDB-lite"/>
    </source>
</evidence>
<keyword evidence="7 12" id="KW-0675">Receptor</keyword>
<keyword evidence="6 10" id="KW-0472">Membrane</keyword>
<proteinExistence type="predicted"/>
<dbReference type="Proteomes" id="UP001196413">
    <property type="component" value="Unassembled WGS sequence"/>
</dbReference>
<evidence type="ECO:0000256" key="8">
    <source>
        <dbReference type="ARBA" id="ARBA00023224"/>
    </source>
</evidence>
<feature type="compositionally biased region" description="Basic and acidic residues" evidence="9">
    <location>
        <begin position="96"/>
        <end position="119"/>
    </location>
</feature>
<evidence type="ECO:0000259" key="11">
    <source>
        <dbReference type="PROSITE" id="PS50262"/>
    </source>
</evidence>
<accession>A0AAD5RD27</accession>
<dbReference type="Gene3D" id="1.20.1070.10">
    <property type="entry name" value="Rhodopsin 7-helix transmembrane proteins"/>
    <property type="match status" value="1"/>
</dbReference>